<evidence type="ECO:0000256" key="1">
    <source>
        <dbReference type="SAM" id="Phobius"/>
    </source>
</evidence>
<name>A0A173X2Y6_9FIRM</name>
<dbReference type="Pfam" id="PF03009">
    <property type="entry name" value="GDPD"/>
    <property type="match status" value="1"/>
</dbReference>
<dbReference type="GO" id="GO:0006629">
    <property type="term" value="P:lipid metabolic process"/>
    <property type="evidence" value="ECO:0007669"/>
    <property type="project" value="InterPro"/>
</dbReference>
<feature type="transmembrane region" description="Helical" evidence="1">
    <location>
        <begin position="12"/>
        <end position="33"/>
    </location>
</feature>
<organism evidence="3 4">
    <name type="scientific">Blautia obeum</name>
    <dbReference type="NCBI Taxonomy" id="40520"/>
    <lineage>
        <taxon>Bacteria</taxon>
        <taxon>Bacillati</taxon>
        <taxon>Bacillota</taxon>
        <taxon>Clostridia</taxon>
        <taxon>Lachnospirales</taxon>
        <taxon>Lachnospiraceae</taxon>
        <taxon>Blautia</taxon>
    </lineage>
</organism>
<dbReference type="InterPro" id="IPR017946">
    <property type="entry name" value="PLC-like_Pdiesterase_TIM-brl"/>
</dbReference>
<keyword evidence="1" id="KW-0472">Membrane</keyword>
<dbReference type="SUPFAM" id="SSF51695">
    <property type="entry name" value="PLC-like phosphodiesterases"/>
    <property type="match status" value="1"/>
</dbReference>
<protein>
    <submittedName>
        <fullName evidence="3">Membrane domain of membrane-anchored glycerophosphoryl diester phosphodiesterase</fullName>
    </submittedName>
</protein>
<reference evidence="3 4" key="1">
    <citation type="submission" date="2015-09" db="EMBL/GenBank/DDBJ databases">
        <authorList>
            <consortium name="Pathogen Informatics"/>
        </authorList>
    </citation>
    <scope>NUCLEOTIDE SEQUENCE [LARGE SCALE GENOMIC DNA]</scope>
    <source>
        <strain evidence="3 4">2789STDY5608838</strain>
    </source>
</reference>
<keyword evidence="1" id="KW-0812">Transmembrane</keyword>
<evidence type="ECO:0000259" key="2">
    <source>
        <dbReference type="PROSITE" id="PS51704"/>
    </source>
</evidence>
<proteinExistence type="predicted"/>
<dbReference type="PROSITE" id="PS51704">
    <property type="entry name" value="GP_PDE"/>
    <property type="match status" value="1"/>
</dbReference>
<dbReference type="RefSeq" id="WP_055052564.1">
    <property type="nucleotide sequence ID" value="NZ_CYZA01000001.1"/>
</dbReference>
<evidence type="ECO:0000313" key="3">
    <source>
        <dbReference type="EMBL" id="CUN45670.1"/>
    </source>
</evidence>
<sequence length="295" mass="34248">MRQNTKKKRSGFGYFIRMFLLLVELLAVTLFLWGNDAYSISATTPEFKWENYKTIAHALGGIGDKTYLNSKESFLAGYQMGCRLFEVDLVKTSDNVWVCRHSWYQSLGQWEGDEKKVLSSEEFLSRPIYGKYTPITFEDLLVLLSDYPDTFVMLDSKQYSVRNYQKTVEDYADYIELAEAAGVPDVMGQIIPEIYNQAMFAGTALLYDFPGYIYSLWQEYSTEELTEIAAFCKEKNIQAATVYYKYWSEDVQEIFDKKGIRLYIYTVNDLKEAQYYMQEGAAGVCSDYLQDTMFN</sequence>
<dbReference type="Gene3D" id="3.20.20.190">
    <property type="entry name" value="Phosphatidylinositol (PI) phosphodiesterase"/>
    <property type="match status" value="1"/>
</dbReference>
<dbReference type="Proteomes" id="UP000095447">
    <property type="component" value="Unassembled WGS sequence"/>
</dbReference>
<keyword evidence="1" id="KW-1133">Transmembrane helix</keyword>
<dbReference type="GO" id="GO:0008081">
    <property type="term" value="F:phosphoric diester hydrolase activity"/>
    <property type="evidence" value="ECO:0007669"/>
    <property type="project" value="InterPro"/>
</dbReference>
<feature type="domain" description="GP-PDE" evidence="2">
    <location>
        <begin position="53"/>
        <end position="295"/>
    </location>
</feature>
<gene>
    <name evidence="3" type="ORF">ERS852395_00412</name>
</gene>
<evidence type="ECO:0000313" key="4">
    <source>
        <dbReference type="Proteomes" id="UP000095447"/>
    </source>
</evidence>
<accession>A0A173X2Y6</accession>
<dbReference type="AlphaFoldDB" id="A0A173X2Y6"/>
<dbReference type="EMBL" id="CYZA01000001">
    <property type="protein sequence ID" value="CUN45670.1"/>
    <property type="molecule type" value="Genomic_DNA"/>
</dbReference>
<dbReference type="CDD" id="cd08583">
    <property type="entry name" value="PI-PLCc_GDPD_SF_unchar1"/>
    <property type="match status" value="1"/>
</dbReference>
<dbReference type="InterPro" id="IPR030395">
    <property type="entry name" value="GP_PDE_dom"/>
</dbReference>